<dbReference type="EMBL" id="CP043046">
    <property type="protein sequence ID" value="QEI05339.1"/>
    <property type="molecule type" value="Genomic_DNA"/>
</dbReference>
<dbReference type="KEGG" id="pacr:FXN63_05390"/>
<evidence type="ECO:0000256" key="1">
    <source>
        <dbReference type="SAM" id="MobiDB-lite"/>
    </source>
</evidence>
<evidence type="ECO:0000313" key="2">
    <source>
        <dbReference type="EMBL" id="QEI05339.1"/>
    </source>
</evidence>
<name>A0A5C0ASS5_9BURK</name>
<feature type="region of interest" description="Disordered" evidence="1">
    <location>
        <begin position="35"/>
        <end position="90"/>
    </location>
</feature>
<proteinExistence type="predicted"/>
<accession>A0A5C0ASS5</accession>
<evidence type="ECO:0000313" key="3">
    <source>
        <dbReference type="Proteomes" id="UP000325161"/>
    </source>
</evidence>
<sequence length="90" mass="9271">MSRSSVASIALVAAAVAGAVMWLCKAERARRPAHEAEVTRWEGEGGNVPDVAVETGNQGSGRAGKPALASTSASEAAPANQEEPWPFPRS</sequence>
<organism evidence="2 3">
    <name type="scientific">Pigmentiphaga aceris</name>
    <dbReference type="NCBI Taxonomy" id="1940612"/>
    <lineage>
        <taxon>Bacteria</taxon>
        <taxon>Pseudomonadati</taxon>
        <taxon>Pseudomonadota</taxon>
        <taxon>Betaproteobacteria</taxon>
        <taxon>Burkholderiales</taxon>
        <taxon>Alcaligenaceae</taxon>
        <taxon>Pigmentiphaga</taxon>
    </lineage>
</organism>
<dbReference type="AlphaFoldDB" id="A0A5C0ASS5"/>
<dbReference type="RefSeq" id="WP_148813493.1">
    <property type="nucleotide sequence ID" value="NZ_CP043046.1"/>
</dbReference>
<dbReference type="Proteomes" id="UP000325161">
    <property type="component" value="Chromosome"/>
</dbReference>
<gene>
    <name evidence="2" type="ORF">FXN63_05390</name>
</gene>
<keyword evidence="3" id="KW-1185">Reference proteome</keyword>
<reference evidence="2 3" key="1">
    <citation type="submission" date="2019-08" db="EMBL/GenBank/DDBJ databases">
        <title>Amphibian skin-associated Pigmentiphaga: genome sequence and occurrence across geography and hosts.</title>
        <authorList>
            <person name="Bletz M.C."/>
            <person name="Bunk B."/>
            <person name="Sproeer C."/>
            <person name="Biwer P."/>
            <person name="Reiter S."/>
            <person name="Rabemananjara F.C.E."/>
            <person name="Schulz S."/>
            <person name="Overmann J."/>
            <person name="Vences M."/>
        </authorList>
    </citation>
    <scope>NUCLEOTIDE SEQUENCE [LARGE SCALE GENOMIC DNA]</scope>
    <source>
        <strain evidence="2 3">Mada1488</strain>
    </source>
</reference>
<protein>
    <submittedName>
        <fullName evidence="2">Uncharacterized protein</fullName>
    </submittedName>
</protein>